<keyword evidence="12" id="KW-1185">Reference proteome</keyword>
<dbReference type="InterPro" id="IPR036058">
    <property type="entry name" value="Kazal_dom_sf"/>
</dbReference>
<dbReference type="STRING" id="379532.ENSPCOP00000003233"/>
<dbReference type="InterPro" id="IPR002350">
    <property type="entry name" value="Kazal_dom"/>
</dbReference>
<keyword evidence="6 8" id="KW-0472">Membrane</keyword>
<feature type="transmembrane region" description="Helical" evidence="8">
    <location>
        <begin position="108"/>
        <end position="130"/>
    </location>
</feature>
<proteinExistence type="inferred from homology"/>
<feature type="transmembrane region" description="Helical" evidence="8">
    <location>
        <begin position="313"/>
        <end position="335"/>
    </location>
</feature>
<dbReference type="InterPro" id="IPR036259">
    <property type="entry name" value="MFS_trans_sf"/>
</dbReference>
<dbReference type="GO" id="GO:0016323">
    <property type="term" value="C:basolateral plasma membrane"/>
    <property type="evidence" value="ECO:0007669"/>
    <property type="project" value="TreeGrafter"/>
</dbReference>
<dbReference type="PANTHER" id="PTHR11388:SF103">
    <property type="entry name" value="SOLUTE CARRIER ORGANIC ANION TRANSPORTER FAMILY MEMBER 4C1"/>
    <property type="match status" value="1"/>
</dbReference>
<feature type="transmembrane region" description="Helical" evidence="8">
    <location>
        <begin position="265"/>
        <end position="293"/>
    </location>
</feature>
<dbReference type="Pfam" id="PF03137">
    <property type="entry name" value="OATP"/>
    <property type="match status" value="1"/>
</dbReference>
<gene>
    <name evidence="11" type="primary">SLCO4C1</name>
</gene>
<dbReference type="GeneTree" id="ENSGT01150000286985"/>
<dbReference type="Pfam" id="PF07648">
    <property type="entry name" value="Kazal_2"/>
    <property type="match status" value="1"/>
</dbReference>
<evidence type="ECO:0000256" key="4">
    <source>
        <dbReference type="ARBA" id="ARBA00022692"/>
    </source>
</evidence>
<evidence type="ECO:0000256" key="9">
    <source>
        <dbReference type="SAM" id="MobiDB-lite"/>
    </source>
</evidence>
<comment type="similarity">
    <text evidence="2 8">Belongs to the organo anion transporter (TC 2.A.60) family.</text>
</comment>
<keyword evidence="3" id="KW-1003">Cell membrane</keyword>
<organism evidence="11 12">
    <name type="scientific">Propithecus coquereli</name>
    <name type="common">Coquerel's sifaka</name>
    <name type="synonym">Propithecus verreauxi coquereli</name>
    <dbReference type="NCBI Taxonomy" id="379532"/>
    <lineage>
        <taxon>Eukaryota</taxon>
        <taxon>Metazoa</taxon>
        <taxon>Chordata</taxon>
        <taxon>Craniata</taxon>
        <taxon>Vertebrata</taxon>
        <taxon>Euteleostomi</taxon>
        <taxon>Mammalia</taxon>
        <taxon>Eutheria</taxon>
        <taxon>Euarchontoglires</taxon>
        <taxon>Primates</taxon>
        <taxon>Strepsirrhini</taxon>
        <taxon>Lemuriformes</taxon>
        <taxon>Indriidae</taxon>
        <taxon>Propithecus</taxon>
    </lineage>
</organism>
<protein>
    <recommendedName>
        <fullName evidence="8">Solute carrier organic anion transporter family member</fullName>
    </recommendedName>
</protein>
<keyword evidence="8" id="KW-0406">Ion transport</keyword>
<feature type="transmembrane region" description="Helical" evidence="8">
    <location>
        <begin position="229"/>
        <end position="253"/>
    </location>
</feature>
<dbReference type="SUPFAM" id="SSF100895">
    <property type="entry name" value="Kazal-type serine protease inhibitors"/>
    <property type="match status" value="1"/>
</dbReference>
<evidence type="ECO:0000259" key="10">
    <source>
        <dbReference type="PROSITE" id="PS51465"/>
    </source>
</evidence>
<feature type="region of interest" description="Disordered" evidence="9">
    <location>
        <begin position="1"/>
        <end position="84"/>
    </location>
</feature>
<reference evidence="11" key="1">
    <citation type="submission" date="2025-08" db="UniProtKB">
        <authorList>
            <consortium name="Ensembl"/>
        </authorList>
    </citation>
    <scope>IDENTIFICATION</scope>
</reference>
<feature type="transmembrane region" description="Helical" evidence="8">
    <location>
        <begin position="374"/>
        <end position="396"/>
    </location>
</feature>
<evidence type="ECO:0000256" key="5">
    <source>
        <dbReference type="ARBA" id="ARBA00022989"/>
    </source>
</evidence>
<feature type="transmembrane region" description="Helical" evidence="8">
    <location>
        <begin position="544"/>
        <end position="566"/>
    </location>
</feature>
<evidence type="ECO:0000313" key="11">
    <source>
        <dbReference type="Ensembl" id="ENSPCOP00000003233.1"/>
    </source>
</evidence>
<dbReference type="Ensembl" id="ENSPCOT00000011083.1">
    <property type="protein sequence ID" value="ENSPCOP00000003233.1"/>
    <property type="gene ID" value="ENSPCOG00000009780.1"/>
</dbReference>
<feature type="transmembrane region" description="Helical" evidence="8">
    <location>
        <begin position="174"/>
        <end position="195"/>
    </location>
</feature>
<feature type="transmembrane region" description="Helical" evidence="8">
    <location>
        <begin position="408"/>
        <end position="435"/>
    </location>
</feature>
<name>A0A2K6ENC6_PROCO</name>
<feature type="transmembrane region" description="Helical" evidence="8">
    <location>
        <begin position="578"/>
        <end position="603"/>
    </location>
</feature>
<dbReference type="Gene3D" id="1.20.1250.20">
    <property type="entry name" value="MFS general substrate transporter like domains"/>
    <property type="match status" value="2"/>
</dbReference>
<keyword evidence="7" id="KW-1015">Disulfide bond</keyword>
<evidence type="ECO:0000256" key="7">
    <source>
        <dbReference type="ARBA" id="ARBA00023157"/>
    </source>
</evidence>
<evidence type="ECO:0000256" key="3">
    <source>
        <dbReference type="ARBA" id="ARBA00022475"/>
    </source>
</evidence>
<dbReference type="SUPFAM" id="SSF103473">
    <property type="entry name" value="MFS general substrate transporter"/>
    <property type="match status" value="1"/>
</dbReference>
<dbReference type="AlphaFoldDB" id="A0A2K6ENC6"/>
<dbReference type="GO" id="GO:0015347">
    <property type="term" value="F:sodium-independent organic anion transmembrane transporter activity"/>
    <property type="evidence" value="ECO:0007669"/>
    <property type="project" value="TreeGrafter"/>
</dbReference>
<feature type="domain" description="Kazal-like" evidence="10">
    <location>
        <begin position="486"/>
        <end position="540"/>
    </location>
</feature>
<feature type="transmembrane region" description="Helical" evidence="8">
    <location>
        <begin position="142"/>
        <end position="162"/>
    </location>
</feature>
<feature type="compositionally biased region" description="Low complexity" evidence="9">
    <location>
        <begin position="46"/>
        <end position="56"/>
    </location>
</feature>
<evidence type="ECO:0000256" key="1">
    <source>
        <dbReference type="ARBA" id="ARBA00004651"/>
    </source>
</evidence>
<sequence length="662" mass="72548">MKGAKGIENPAFVPSTPDTPRRSSASPGQVEVSALSSVPQREDSQPQEPQEPQDPQKSPEPPLPSATPPVSQEQPGPQPLSEFEEGPCGWRNFHPQCLQRCNTPQGFLLHYCLLAVTQGIVVNGLVNISISTIEKRYEMKSSLTGLISSSYDISFCLLSLFVSFFGERGHKPRWLAFASFMIGLGALVFSLPQFFSGEYQLGSIFEDTCLITRNSTSCTSSTSSLSNYLYVFILGQLLLGTGGTPLYTLGTAFIDDSVPTHKSSLYIGIGYAMSILGPAIGYVLGGQLLTMYIDVAMGQSPDVTEDDPRWLGAWWIGFLICWIFAWSLIIPFSCFPKHLPGKLVFFKAGEFYSNSNRLLLCFPGALNNLVKNTVFICLVLSTSSEALVTTGFATFLPKFIENQFGLSSSFAATLGGAVLIPGAALGQILGGFLVSKFKMTCKNTMKFALFSSGVAFMLSFVFIYANCENEPFAGVSELYNGTGELGNLTAPCNANCNCLRSYYYPVCGGDGVQYFSPCFAGCLNSISERKPKVTYVCCFILNEAIYLCIYELYYITFFGLICIYIYRCVNHRQRSLALGIQFMLLRLLGMLFFLIVGNCWLIHTSIASHSVTCKIITIFFNGFAIFLYKPPSSGTDVSFQNQNAVVTTVSVQQDFNKVGKEG</sequence>
<feature type="transmembrane region" description="Helical" evidence="8">
    <location>
        <begin position="609"/>
        <end position="628"/>
    </location>
</feature>
<comment type="subcellular location">
    <subcellularLocation>
        <location evidence="1 8">Cell membrane</location>
        <topology evidence="1 8">Multi-pass membrane protein</topology>
    </subcellularLocation>
</comment>
<keyword evidence="5 8" id="KW-1133">Transmembrane helix</keyword>
<evidence type="ECO:0000256" key="6">
    <source>
        <dbReference type="ARBA" id="ARBA00023136"/>
    </source>
</evidence>
<evidence type="ECO:0000313" key="12">
    <source>
        <dbReference type="Proteomes" id="UP000233160"/>
    </source>
</evidence>
<dbReference type="PROSITE" id="PS51465">
    <property type="entry name" value="KAZAL_2"/>
    <property type="match status" value="1"/>
</dbReference>
<feature type="compositionally biased region" description="Polar residues" evidence="9">
    <location>
        <begin position="16"/>
        <end position="27"/>
    </location>
</feature>
<evidence type="ECO:0000256" key="8">
    <source>
        <dbReference type="RuleBase" id="RU362056"/>
    </source>
</evidence>
<evidence type="ECO:0000256" key="2">
    <source>
        <dbReference type="ARBA" id="ARBA00009657"/>
    </source>
</evidence>
<dbReference type="Proteomes" id="UP000233160">
    <property type="component" value="Unassembled WGS sequence"/>
</dbReference>
<accession>A0A2K6ENC6</accession>
<dbReference type="GO" id="GO:0006811">
    <property type="term" value="P:monoatomic ion transport"/>
    <property type="evidence" value="ECO:0007669"/>
    <property type="project" value="UniProtKB-KW"/>
</dbReference>
<dbReference type="InterPro" id="IPR004156">
    <property type="entry name" value="OATP"/>
</dbReference>
<dbReference type="PANTHER" id="PTHR11388">
    <property type="entry name" value="ORGANIC ANION TRANSPORTER"/>
    <property type="match status" value="1"/>
</dbReference>
<dbReference type="NCBIfam" id="TIGR00805">
    <property type="entry name" value="oat"/>
    <property type="match status" value="1"/>
</dbReference>
<keyword evidence="8" id="KW-0813">Transport</keyword>
<keyword evidence="4 8" id="KW-0812">Transmembrane</keyword>
<dbReference type="GO" id="GO:0043252">
    <property type="term" value="P:sodium-independent organic anion transport"/>
    <property type="evidence" value="ECO:0007669"/>
    <property type="project" value="TreeGrafter"/>
</dbReference>
<reference evidence="11" key="2">
    <citation type="submission" date="2025-09" db="UniProtKB">
        <authorList>
            <consortium name="Ensembl"/>
        </authorList>
    </citation>
    <scope>IDENTIFICATION</scope>
</reference>
<feature type="compositionally biased region" description="Pro residues" evidence="9">
    <location>
        <begin position="58"/>
        <end position="67"/>
    </location>
</feature>
<dbReference type="OMA" id="CPETRIN"/>
<feature type="transmembrane region" description="Helical" evidence="8">
    <location>
        <begin position="447"/>
        <end position="465"/>
    </location>
</feature>